<accession>A0A4P6X793</accession>
<comment type="catalytic activity">
    <reaction evidence="1">
        <text>ATP + protein L-histidine = ADP + protein N-phospho-L-histidine.</text>
        <dbReference type="EC" id="2.7.13.3"/>
    </reaction>
</comment>
<evidence type="ECO:0000256" key="5">
    <source>
        <dbReference type="ARBA" id="ARBA00022777"/>
    </source>
</evidence>
<dbReference type="GO" id="GO:0007234">
    <property type="term" value="P:osmosensory signaling via phosphorelay pathway"/>
    <property type="evidence" value="ECO:0007669"/>
    <property type="project" value="TreeGrafter"/>
</dbReference>
<dbReference type="Pfam" id="PF01590">
    <property type="entry name" value="GAF"/>
    <property type="match status" value="1"/>
</dbReference>
<evidence type="ECO:0000259" key="6">
    <source>
        <dbReference type="PROSITE" id="PS50109"/>
    </source>
</evidence>
<dbReference type="CDD" id="cd00082">
    <property type="entry name" value="HisKA"/>
    <property type="match status" value="1"/>
</dbReference>
<name>A0A4P6X793_HYDPS</name>
<organism evidence="7 8">
    <name type="scientific">Hydrogenophaga pseudoflava</name>
    <name type="common">Pseudomonas carboxydoflava</name>
    <dbReference type="NCBI Taxonomy" id="47421"/>
    <lineage>
        <taxon>Bacteria</taxon>
        <taxon>Pseudomonadati</taxon>
        <taxon>Pseudomonadota</taxon>
        <taxon>Betaproteobacteria</taxon>
        <taxon>Burkholderiales</taxon>
        <taxon>Comamonadaceae</taxon>
        <taxon>Hydrogenophaga</taxon>
    </lineage>
</organism>
<dbReference type="PANTHER" id="PTHR42878:SF15">
    <property type="entry name" value="BACTERIOPHYTOCHROME"/>
    <property type="match status" value="1"/>
</dbReference>
<keyword evidence="3" id="KW-0597">Phosphoprotein</keyword>
<dbReference type="PROSITE" id="PS50109">
    <property type="entry name" value="HIS_KIN"/>
    <property type="match status" value="1"/>
</dbReference>
<dbReference type="Pfam" id="PF02518">
    <property type="entry name" value="HATPase_c"/>
    <property type="match status" value="1"/>
</dbReference>
<dbReference type="InterPro" id="IPR050351">
    <property type="entry name" value="BphY/WalK/GraS-like"/>
</dbReference>
<dbReference type="InterPro" id="IPR003661">
    <property type="entry name" value="HisK_dim/P_dom"/>
</dbReference>
<dbReference type="PRINTS" id="PR00344">
    <property type="entry name" value="BCTRLSENSOR"/>
</dbReference>
<dbReference type="KEGG" id="hpse:HPF_22165"/>
<keyword evidence="5" id="KW-0418">Kinase</keyword>
<dbReference type="RefSeq" id="WP_133157862.1">
    <property type="nucleotide sequence ID" value="NZ_CP037867.1"/>
</dbReference>
<sequence length="414" mass="44853">MHQEQHVLRQGLLELAGDTSVGLRCCENMVSRLGRLLGVRYVFVGVIGPGEDQTVHSLATAIGGALSPNFSYDLSGSPCESIVGKGMCVYSGDVCAEFPEDALLKEMGVSSYLGAPIFDTQGQGIGLLVLLDDKLLPDSAELRALVQMHAARAGVEIDRMRYEQRLESLSASLTQEVARQTAHLEEANRQLASFAYSISHDLRTPLRHMMGYGELMLGLDSVGQDPEARSCVEAVLQAGSKMAVMMEALLDYSSNRQAEPRCQWVDLPALLADIAAQLVGGADRAPLLEWPDEARVWADPALIRIVFQNLLGNAIKYSSKHPSPRVSVTCSAGIDMDEIAVEDNGIGFDMKHADRLFGVFQRLHAESDYPGHGIGLANALGIVRRHGGQIGFHARPNEGARFVVSLPRPPQTRG</sequence>
<dbReference type="SMART" id="SM00388">
    <property type="entry name" value="HisKA"/>
    <property type="match status" value="1"/>
</dbReference>
<evidence type="ECO:0000256" key="1">
    <source>
        <dbReference type="ARBA" id="ARBA00000085"/>
    </source>
</evidence>
<dbReference type="Gene3D" id="3.30.450.40">
    <property type="match status" value="1"/>
</dbReference>
<dbReference type="Proteomes" id="UP000293912">
    <property type="component" value="Chromosome"/>
</dbReference>
<dbReference type="SMART" id="SM00065">
    <property type="entry name" value="GAF"/>
    <property type="match status" value="1"/>
</dbReference>
<dbReference type="SUPFAM" id="SSF55781">
    <property type="entry name" value="GAF domain-like"/>
    <property type="match status" value="1"/>
</dbReference>
<evidence type="ECO:0000256" key="4">
    <source>
        <dbReference type="ARBA" id="ARBA00022679"/>
    </source>
</evidence>
<protein>
    <recommendedName>
        <fullName evidence="2">histidine kinase</fullName>
        <ecNumber evidence="2">2.7.13.3</ecNumber>
    </recommendedName>
</protein>
<dbReference type="InterPro" id="IPR003594">
    <property type="entry name" value="HATPase_dom"/>
</dbReference>
<dbReference type="PANTHER" id="PTHR42878">
    <property type="entry name" value="TWO-COMPONENT HISTIDINE KINASE"/>
    <property type="match status" value="1"/>
</dbReference>
<evidence type="ECO:0000256" key="2">
    <source>
        <dbReference type="ARBA" id="ARBA00012438"/>
    </source>
</evidence>
<dbReference type="GO" id="GO:0000155">
    <property type="term" value="F:phosphorelay sensor kinase activity"/>
    <property type="evidence" value="ECO:0007669"/>
    <property type="project" value="InterPro"/>
</dbReference>
<reference evidence="7 8" key="1">
    <citation type="submission" date="2019-03" db="EMBL/GenBank/DDBJ databases">
        <authorList>
            <person name="Sebastian G."/>
            <person name="Baumann P."/>
            <person name="Ruckert C."/>
            <person name="Kalinowski J."/>
            <person name="Nebel B."/>
            <person name="Takors R."/>
            <person name="Blombach B."/>
        </authorList>
    </citation>
    <scope>NUCLEOTIDE SEQUENCE [LARGE SCALE GENOMIC DNA]</scope>
    <source>
        <strain evidence="7 8">DSM 1084</strain>
    </source>
</reference>
<gene>
    <name evidence="7" type="primary">cph16</name>
    <name evidence="7" type="ORF">HPF_22165</name>
</gene>
<dbReference type="EMBL" id="CP037867">
    <property type="protein sequence ID" value="QBM30408.1"/>
    <property type="molecule type" value="Genomic_DNA"/>
</dbReference>
<dbReference type="EC" id="2.7.13.3" evidence="2"/>
<keyword evidence="4 7" id="KW-0808">Transferase</keyword>
<evidence type="ECO:0000313" key="7">
    <source>
        <dbReference type="EMBL" id="QBM30408.1"/>
    </source>
</evidence>
<dbReference type="GO" id="GO:0030295">
    <property type="term" value="F:protein kinase activator activity"/>
    <property type="evidence" value="ECO:0007669"/>
    <property type="project" value="TreeGrafter"/>
</dbReference>
<feature type="domain" description="Histidine kinase" evidence="6">
    <location>
        <begin position="197"/>
        <end position="410"/>
    </location>
</feature>
<evidence type="ECO:0000256" key="3">
    <source>
        <dbReference type="ARBA" id="ARBA00022553"/>
    </source>
</evidence>
<dbReference type="AlphaFoldDB" id="A0A4P6X793"/>
<dbReference type="SUPFAM" id="SSF47384">
    <property type="entry name" value="Homodimeric domain of signal transducing histidine kinase"/>
    <property type="match status" value="1"/>
</dbReference>
<dbReference type="Gene3D" id="1.10.287.130">
    <property type="match status" value="1"/>
</dbReference>
<evidence type="ECO:0000313" key="8">
    <source>
        <dbReference type="Proteomes" id="UP000293912"/>
    </source>
</evidence>
<dbReference type="InterPro" id="IPR029016">
    <property type="entry name" value="GAF-like_dom_sf"/>
</dbReference>
<proteinExistence type="predicted"/>
<dbReference type="InterPro" id="IPR003018">
    <property type="entry name" value="GAF"/>
</dbReference>
<dbReference type="InterPro" id="IPR005467">
    <property type="entry name" value="His_kinase_dom"/>
</dbReference>
<dbReference type="InterPro" id="IPR036890">
    <property type="entry name" value="HATPase_C_sf"/>
</dbReference>
<keyword evidence="8" id="KW-1185">Reference proteome</keyword>
<dbReference type="InterPro" id="IPR036097">
    <property type="entry name" value="HisK_dim/P_sf"/>
</dbReference>
<dbReference type="Gene3D" id="3.30.565.10">
    <property type="entry name" value="Histidine kinase-like ATPase, C-terminal domain"/>
    <property type="match status" value="1"/>
</dbReference>
<dbReference type="Pfam" id="PF00512">
    <property type="entry name" value="HisKA"/>
    <property type="match status" value="1"/>
</dbReference>
<dbReference type="InterPro" id="IPR004358">
    <property type="entry name" value="Sig_transdc_His_kin-like_C"/>
</dbReference>
<dbReference type="GO" id="GO:0000156">
    <property type="term" value="F:phosphorelay response regulator activity"/>
    <property type="evidence" value="ECO:0007669"/>
    <property type="project" value="TreeGrafter"/>
</dbReference>
<dbReference type="SMART" id="SM00387">
    <property type="entry name" value="HATPase_c"/>
    <property type="match status" value="1"/>
</dbReference>
<dbReference type="SUPFAM" id="SSF55874">
    <property type="entry name" value="ATPase domain of HSP90 chaperone/DNA topoisomerase II/histidine kinase"/>
    <property type="match status" value="1"/>
</dbReference>